<dbReference type="PANTHER" id="PTHR35936:SF19">
    <property type="entry name" value="AMINO-ACID-BINDING PROTEIN YXEM-RELATED"/>
    <property type="match status" value="1"/>
</dbReference>
<evidence type="ECO:0000256" key="5">
    <source>
        <dbReference type="SAM" id="MobiDB-lite"/>
    </source>
</evidence>
<dbReference type="Proteomes" id="UP000196475">
    <property type="component" value="Unassembled WGS sequence"/>
</dbReference>
<dbReference type="EMBL" id="LZRT01000095">
    <property type="protein sequence ID" value="OUM85943.1"/>
    <property type="molecule type" value="Genomic_DNA"/>
</dbReference>
<evidence type="ECO:0000256" key="3">
    <source>
        <dbReference type="ARBA" id="ARBA00023139"/>
    </source>
</evidence>
<dbReference type="GO" id="GO:0005886">
    <property type="term" value="C:plasma membrane"/>
    <property type="evidence" value="ECO:0007669"/>
    <property type="project" value="UniProtKB-SubCell"/>
</dbReference>
<comment type="caution">
    <text evidence="8">The sequence shown here is derived from an EMBL/GenBank/DDBJ whole genome shotgun (WGS) entry which is preliminary data.</text>
</comment>
<proteinExistence type="predicted"/>
<feature type="chain" id="PRO_5038858068" description="Solute-binding protein family 3/N-terminal domain-containing protein" evidence="6">
    <location>
        <begin position="25"/>
        <end position="291"/>
    </location>
</feature>
<evidence type="ECO:0000256" key="2">
    <source>
        <dbReference type="ARBA" id="ARBA00022729"/>
    </source>
</evidence>
<dbReference type="PANTHER" id="PTHR35936">
    <property type="entry name" value="MEMBRANE-BOUND LYTIC MUREIN TRANSGLYCOSYLASE F"/>
    <property type="match status" value="1"/>
</dbReference>
<feature type="region of interest" description="Disordered" evidence="5">
    <location>
        <begin position="30"/>
        <end position="50"/>
    </location>
</feature>
<dbReference type="Pfam" id="PF00497">
    <property type="entry name" value="SBP_bac_3"/>
    <property type="match status" value="1"/>
</dbReference>
<dbReference type="SUPFAM" id="SSF53850">
    <property type="entry name" value="Periplasmic binding protein-like II"/>
    <property type="match status" value="1"/>
</dbReference>
<keyword evidence="3" id="KW-0564">Palmitate</keyword>
<evidence type="ECO:0000259" key="7">
    <source>
        <dbReference type="SMART" id="SM00062"/>
    </source>
</evidence>
<organism evidence="8 9">
    <name type="scientific">Bacillus thermozeamaize</name>
    <dbReference type="NCBI Taxonomy" id="230954"/>
    <lineage>
        <taxon>Bacteria</taxon>
        <taxon>Bacillati</taxon>
        <taxon>Bacillota</taxon>
        <taxon>Bacilli</taxon>
        <taxon>Bacillales</taxon>
        <taxon>Bacillaceae</taxon>
        <taxon>Bacillus</taxon>
    </lineage>
</organism>
<dbReference type="InterPro" id="IPR001638">
    <property type="entry name" value="Solute-binding_3/MltF_N"/>
</dbReference>
<sequence>MRFVSSYIKTIPLLLAVLLVAALAGCGSQPTQSGTPATGEPASGETDAGKQEVKKIGVGTMGTYYPFSYVDEKGRVTGFDIEVLREVEKRVEGIQFEFKPTPWDSMFLGLEAGKYQVVANQITKNPEREQKYLFTDNSYFTCQSVIIVKKGRKDIKSLDDLQGKTVGSAVGDSFTKILEDYNKEHNNAINIKYYDGTDPTTILQDVAAGRIDAYLNDPIMASETAKKLGLDVEIVEKPVEAVPAYFVFRKDEEGQALKEKVDKALAEMIQDGTLSKMSIEWFGKDYTKPVQ</sequence>
<comment type="subcellular location">
    <subcellularLocation>
        <location evidence="1">Cell membrane</location>
        <topology evidence="1">Lipid-anchor</topology>
    </subcellularLocation>
</comment>
<reference evidence="9" key="1">
    <citation type="submission" date="2016-06" db="EMBL/GenBank/DDBJ databases">
        <authorList>
            <person name="Nascimento L."/>
            <person name="Pereira R.V."/>
            <person name="Martins L.F."/>
            <person name="Quaggio R.B."/>
            <person name="Silva A.M."/>
            <person name="Setubal J.C."/>
        </authorList>
    </citation>
    <scope>NUCLEOTIDE SEQUENCE [LARGE SCALE GENOMIC DNA]</scope>
</reference>
<dbReference type="Gene3D" id="3.40.190.10">
    <property type="entry name" value="Periplasmic binding protein-like II"/>
    <property type="match status" value="2"/>
</dbReference>
<feature type="domain" description="Solute-binding protein family 3/N-terminal" evidence="7">
    <location>
        <begin position="55"/>
        <end position="285"/>
    </location>
</feature>
<evidence type="ECO:0000256" key="4">
    <source>
        <dbReference type="ARBA" id="ARBA00023288"/>
    </source>
</evidence>
<protein>
    <recommendedName>
        <fullName evidence="7">Solute-binding protein family 3/N-terminal domain-containing protein</fullName>
    </recommendedName>
</protein>
<dbReference type="PROSITE" id="PS51257">
    <property type="entry name" value="PROKAR_LIPOPROTEIN"/>
    <property type="match status" value="1"/>
</dbReference>
<evidence type="ECO:0000256" key="6">
    <source>
        <dbReference type="SAM" id="SignalP"/>
    </source>
</evidence>
<accession>A0A1Y3PF60</accession>
<dbReference type="SMART" id="SM00062">
    <property type="entry name" value="PBPb"/>
    <property type="match status" value="1"/>
</dbReference>
<evidence type="ECO:0000313" key="8">
    <source>
        <dbReference type="EMBL" id="OUM85943.1"/>
    </source>
</evidence>
<evidence type="ECO:0000313" key="9">
    <source>
        <dbReference type="Proteomes" id="UP000196475"/>
    </source>
</evidence>
<dbReference type="CDD" id="cd13626">
    <property type="entry name" value="PBP2_Cystine_like"/>
    <property type="match status" value="1"/>
</dbReference>
<evidence type="ECO:0000256" key="1">
    <source>
        <dbReference type="ARBA" id="ARBA00004193"/>
    </source>
</evidence>
<gene>
    <name evidence="8" type="ORF">BAA01_15250</name>
</gene>
<dbReference type="AlphaFoldDB" id="A0A1Y3PF60"/>
<keyword evidence="2 6" id="KW-0732">Signal</keyword>
<feature type="signal peptide" evidence="6">
    <location>
        <begin position="1"/>
        <end position="24"/>
    </location>
</feature>
<keyword evidence="4" id="KW-0449">Lipoprotein</keyword>
<name>A0A1Y3PF60_9BACI</name>